<dbReference type="Proteomes" id="UP000241764">
    <property type="component" value="Unassembled WGS sequence"/>
</dbReference>
<organism evidence="1 2">
    <name type="scientific">Phyllobacterium sophorae</name>
    <dbReference type="NCBI Taxonomy" id="1520277"/>
    <lineage>
        <taxon>Bacteria</taxon>
        <taxon>Pseudomonadati</taxon>
        <taxon>Pseudomonadota</taxon>
        <taxon>Alphaproteobacteria</taxon>
        <taxon>Hyphomicrobiales</taxon>
        <taxon>Phyllobacteriaceae</taxon>
        <taxon>Phyllobacterium</taxon>
    </lineage>
</organism>
<sequence length="702" mass="76691">MAVREFASILGIVAVIAFAGGSNGPSQYMPQPVEILRLGSRMADAALGRGGGKVCQQGSRCDVWTGCIAPSPPPGSTAKVLPQGRIYDRYLRDLQVFQACREMVLSVMKRQKSDVQLVGLGPDRATLEAESFEEAVRRLNGDFFWEPASASSNVISRFGDEARSVFGPIPDADCAQGAKTIPLEVEGNLVELKPNAGKTGHPLEFEHRDAAGKVVKWTKGIQKCDKPSLAGNVTYCGPSSRLKRVVKGSVEWLFLCRKSTTNLLVGSIPYWEQSNPKFALLGTIGFNSLTGEIVFFDGRKDRSEFDWSSPFVPPGGHSYSDRVGRASAEALYDQTFQVQCYACHDNKNPYVINPHAQQARVGYFGGKDDPRAVAFSLGDYLPETPRNERAPFRVIGSGYTSTHNVKLGRAKTIRDPTGNCTACHTLTTQITGRRFAADAAAQEPWISKPTWAQALELRDEKKKYARVGIRRTDWALRSGAGKIHPWMVPGNGNELSALPPAISSADWRRLSNCLWDAGGAECGYRPLYTPCPAPGSKSQGDGSAPTDTSIAVFPLPLGESEATHVVRVRWRYLNGYGNVPQRDDVRFNVAVKSTAIPLSGEPPSAGDYPGLDETKGQDFAVTGGEVGNSGAIKLIQNISYFGHSRFTEPMPSTDLRDFRIDLPAKCNRRYLVRILSKRFCFDQSIMAYGTTDHLLYADALCD</sequence>
<accession>A0A2P7B3X5</accession>
<dbReference type="OrthoDB" id="8317962at2"/>
<evidence type="ECO:0000313" key="2">
    <source>
        <dbReference type="Proteomes" id="UP000241764"/>
    </source>
</evidence>
<dbReference type="EMBL" id="PGGM01000014">
    <property type="protein sequence ID" value="PSH61139.1"/>
    <property type="molecule type" value="Genomic_DNA"/>
</dbReference>
<name>A0A2P7B3X5_9HYPH</name>
<reference evidence="2" key="1">
    <citation type="submission" date="2017-11" db="EMBL/GenBank/DDBJ databases">
        <authorList>
            <person name="Kuznetsova I."/>
            <person name="Sazanova A."/>
            <person name="Chirak E."/>
            <person name="Safronova V."/>
            <person name="Willems A."/>
        </authorList>
    </citation>
    <scope>NUCLEOTIDE SEQUENCE [LARGE SCALE GENOMIC DNA]</scope>
    <source>
        <strain evidence="2">CCBAU 03422</strain>
    </source>
</reference>
<keyword evidence="2" id="KW-1185">Reference proteome</keyword>
<dbReference type="InterPro" id="IPR036280">
    <property type="entry name" value="Multihaem_cyt_sf"/>
</dbReference>
<proteinExistence type="predicted"/>
<dbReference type="SUPFAM" id="SSF48695">
    <property type="entry name" value="Multiheme cytochromes"/>
    <property type="match status" value="1"/>
</dbReference>
<evidence type="ECO:0000313" key="1">
    <source>
        <dbReference type="EMBL" id="PSH61139.1"/>
    </source>
</evidence>
<protein>
    <submittedName>
        <fullName evidence="1">Uncharacterized protein</fullName>
    </submittedName>
</protein>
<dbReference type="AlphaFoldDB" id="A0A2P7B3X5"/>
<gene>
    <name evidence="1" type="ORF">CU103_24675</name>
</gene>
<comment type="caution">
    <text evidence="1">The sequence shown here is derived from an EMBL/GenBank/DDBJ whole genome shotgun (WGS) entry which is preliminary data.</text>
</comment>